<proteinExistence type="predicted"/>
<comment type="subcellular location">
    <subcellularLocation>
        <location evidence="1">Cell membrane</location>
        <topology evidence="1">Multi-pass membrane protein</topology>
    </subcellularLocation>
</comment>
<sequence length="536" mass="59319">MRRLSLISVSVAVVACAATLAPVLTSLYVANRDAAHREQSDLQEYAEKAVLRSELVTRQAFTAIADIAAVSQQECSPAFLQQLARISFTYRYVQDSGAYGGGEYRCSPLLGDVRYQHFKLPPPDWQSEDGYQVWFHQKSPLDVAREDLMIGRNGDYVSIDPQSYVDVIDEDRRPIAAVNVETNTIFALSPGANSAEMLAAWKQQGKVTSRDWLYAVARSPTRPWGVVVKSPRVGLLTGWTNLLAAWLSVGVLAGALVGWMAFRLLSRQLSFPALLERAIKRGDFDVYYQPIVKLADRECVGAEALVRWLVDGRYLSPEIFVPVAEERDLIQPLTDLVLQKMLAELTPLLRSRPAFYVSINVGVADLQSDRFLRVLTSSLKDTGIRPDQVRIEATERSFLDADATRKTIEAFRSAGHPVYIDDFGTGYSSLAYLQNFKVDVLKIDKAFIDTIAQEAATSIVAPHIISMAHALGLAIVAEGVEHTSQADYLAQHDVQYGQGWLFGAPMPAGALIEYLQARSVSSAFAAERSVDLFHQQ</sequence>
<dbReference type="CDD" id="cd01948">
    <property type="entry name" value="EAL"/>
    <property type="match status" value="1"/>
</dbReference>
<dbReference type="PANTHER" id="PTHR33121:SF79">
    <property type="entry name" value="CYCLIC DI-GMP PHOSPHODIESTERASE PDED-RELATED"/>
    <property type="match status" value="1"/>
</dbReference>
<feature type="domain" description="EAL" evidence="11">
    <location>
        <begin position="268"/>
        <end position="519"/>
    </location>
</feature>
<dbReference type="EC" id="3.1.4.52" evidence="2"/>
<dbReference type="RefSeq" id="WP_137337464.1">
    <property type="nucleotide sequence ID" value="NZ_CP040078.1"/>
</dbReference>
<dbReference type="GO" id="GO:0005886">
    <property type="term" value="C:plasma membrane"/>
    <property type="evidence" value="ECO:0007669"/>
    <property type="project" value="UniProtKB-SubCell"/>
</dbReference>
<evidence type="ECO:0000256" key="5">
    <source>
        <dbReference type="ARBA" id="ARBA00022692"/>
    </source>
</evidence>
<dbReference type="Pfam" id="PF00563">
    <property type="entry name" value="EAL"/>
    <property type="match status" value="1"/>
</dbReference>
<dbReference type="PROSITE" id="PS50883">
    <property type="entry name" value="EAL"/>
    <property type="match status" value="1"/>
</dbReference>
<evidence type="ECO:0000256" key="10">
    <source>
        <dbReference type="SAM" id="Phobius"/>
    </source>
</evidence>
<organism evidence="12 13">
    <name type="scientific">Trinickia violacea</name>
    <dbReference type="NCBI Taxonomy" id="2571746"/>
    <lineage>
        <taxon>Bacteria</taxon>
        <taxon>Pseudomonadati</taxon>
        <taxon>Pseudomonadota</taxon>
        <taxon>Betaproteobacteria</taxon>
        <taxon>Burkholderiales</taxon>
        <taxon>Burkholderiaceae</taxon>
        <taxon>Trinickia</taxon>
    </lineage>
</organism>
<dbReference type="Proteomes" id="UP000298656">
    <property type="component" value="Chromosome 2"/>
</dbReference>
<evidence type="ECO:0000256" key="3">
    <source>
        <dbReference type="ARBA" id="ARBA00022475"/>
    </source>
</evidence>
<dbReference type="OrthoDB" id="9813903at2"/>
<dbReference type="AlphaFoldDB" id="A0A4P8J1L1"/>
<reference evidence="12 13" key="1">
    <citation type="submission" date="2019-05" db="EMBL/GenBank/DDBJ databases">
        <title>Burkholderia sp. DHOD12, isolated from subtropical forest soil.</title>
        <authorList>
            <person name="Gao Z.-H."/>
            <person name="Qiu L.-H."/>
        </authorList>
    </citation>
    <scope>NUCLEOTIDE SEQUENCE [LARGE SCALE GENOMIC DNA]</scope>
    <source>
        <strain evidence="12 13">DHOD12</strain>
    </source>
</reference>
<gene>
    <name evidence="12" type="ORF">FAZ95_38240</name>
</gene>
<evidence type="ECO:0000313" key="12">
    <source>
        <dbReference type="EMBL" id="QCP54706.1"/>
    </source>
</evidence>
<name>A0A4P8J1L1_9BURK</name>
<evidence type="ECO:0000256" key="4">
    <source>
        <dbReference type="ARBA" id="ARBA00022636"/>
    </source>
</evidence>
<dbReference type="InterPro" id="IPR050706">
    <property type="entry name" value="Cyclic-di-GMP_PDE-like"/>
</dbReference>
<keyword evidence="8 10" id="KW-0472">Membrane</keyword>
<accession>A0A4P8J1L1</accession>
<evidence type="ECO:0000313" key="13">
    <source>
        <dbReference type="Proteomes" id="UP000298656"/>
    </source>
</evidence>
<dbReference type="EMBL" id="CP040078">
    <property type="protein sequence ID" value="QCP54706.1"/>
    <property type="molecule type" value="Genomic_DNA"/>
</dbReference>
<evidence type="ECO:0000259" key="11">
    <source>
        <dbReference type="PROSITE" id="PS50883"/>
    </source>
</evidence>
<dbReference type="InterPro" id="IPR024744">
    <property type="entry name" value="CSS-motif_dom"/>
</dbReference>
<dbReference type="SMART" id="SM00052">
    <property type="entry name" value="EAL"/>
    <property type="match status" value="1"/>
</dbReference>
<keyword evidence="6" id="KW-0378">Hydrolase</keyword>
<dbReference type="InterPro" id="IPR001633">
    <property type="entry name" value="EAL_dom"/>
</dbReference>
<feature type="transmembrane region" description="Helical" evidence="10">
    <location>
        <begin position="239"/>
        <end position="262"/>
    </location>
</feature>
<dbReference type="GO" id="GO:0071111">
    <property type="term" value="F:cyclic-guanylate-specific phosphodiesterase activity"/>
    <property type="evidence" value="ECO:0007669"/>
    <property type="project" value="UniProtKB-EC"/>
</dbReference>
<dbReference type="Pfam" id="PF12792">
    <property type="entry name" value="CSS-motif"/>
    <property type="match status" value="1"/>
</dbReference>
<keyword evidence="5 10" id="KW-0812">Transmembrane</keyword>
<comment type="catalytic activity">
    <reaction evidence="9">
        <text>3',3'-c-di-GMP + H2O = 5'-phosphoguanylyl(3'-&gt;5')guanosine + H(+)</text>
        <dbReference type="Rhea" id="RHEA:24902"/>
        <dbReference type="ChEBI" id="CHEBI:15377"/>
        <dbReference type="ChEBI" id="CHEBI:15378"/>
        <dbReference type="ChEBI" id="CHEBI:58754"/>
        <dbReference type="ChEBI" id="CHEBI:58805"/>
        <dbReference type="EC" id="3.1.4.52"/>
    </reaction>
</comment>
<dbReference type="PROSITE" id="PS51257">
    <property type="entry name" value="PROKAR_LIPOPROTEIN"/>
    <property type="match status" value="1"/>
</dbReference>
<evidence type="ECO:0000256" key="1">
    <source>
        <dbReference type="ARBA" id="ARBA00004651"/>
    </source>
</evidence>
<dbReference type="KEGG" id="tvl:FAZ95_38240"/>
<dbReference type="Gene3D" id="3.20.20.450">
    <property type="entry name" value="EAL domain"/>
    <property type="match status" value="1"/>
</dbReference>
<protein>
    <recommendedName>
        <fullName evidence="2">cyclic-guanylate-specific phosphodiesterase</fullName>
        <ecNumber evidence="2">3.1.4.52</ecNumber>
    </recommendedName>
</protein>
<dbReference type="SUPFAM" id="SSF141868">
    <property type="entry name" value="EAL domain-like"/>
    <property type="match status" value="1"/>
</dbReference>
<dbReference type="InterPro" id="IPR035919">
    <property type="entry name" value="EAL_sf"/>
</dbReference>
<evidence type="ECO:0000256" key="8">
    <source>
        <dbReference type="ARBA" id="ARBA00023136"/>
    </source>
</evidence>
<keyword evidence="7 10" id="KW-1133">Transmembrane helix</keyword>
<keyword evidence="3" id="KW-1003">Cell membrane</keyword>
<evidence type="ECO:0000256" key="9">
    <source>
        <dbReference type="ARBA" id="ARBA00034290"/>
    </source>
</evidence>
<evidence type="ECO:0000256" key="7">
    <source>
        <dbReference type="ARBA" id="ARBA00022989"/>
    </source>
</evidence>
<dbReference type="PANTHER" id="PTHR33121">
    <property type="entry name" value="CYCLIC DI-GMP PHOSPHODIESTERASE PDEF"/>
    <property type="match status" value="1"/>
</dbReference>
<evidence type="ECO:0000256" key="2">
    <source>
        <dbReference type="ARBA" id="ARBA00012282"/>
    </source>
</evidence>
<keyword evidence="4" id="KW-0973">c-di-GMP</keyword>
<keyword evidence="13" id="KW-1185">Reference proteome</keyword>
<evidence type="ECO:0000256" key="6">
    <source>
        <dbReference type="ARBA" id="ARBA00022801"/>
    </source>
</evidence>